<protein>
    <recommendedName>
        <fullName evidence="7">Glycosyl transferase, family 2</fullName>
    </recommendedName>
</protein>
<name>A0A6J4PQN0_9ACTN</name>
<keyword evidence="5" id="KW-0472">Membrane</keyword>
<keyword evidence="3" id="KW-0328">Glycosyltransferase</keyword>
<evidence type="ECO:0000256" key="3">
    <source>
        <dbReference type="ARBA" id="ARBA00022676"/>
    </source>
</evidence>
<reference evidence="6" key="1">
    <citation type="submission" date="2020-02" db="EMBL/GenBank/DDBJ databases">
        <authorList>
            <person name="Meier V. D."/>
        </authorList>
    </citation>
    <scope>NUCLEOTIDE SEQUENCE</scope>
    <source>
        <strain evidence="6">AVDCRST_MAG78</strain>
    </source>
</reference>
<organism evidence="6">
    <name type="scientific">uncultured Rubrobacteraceae bacterium</name>
    <dbReference type="NCBI Taxonomy" id="349277"/>
    <lineage>
        <taxon>Bacteria</taxon>
        <taxon>Bacillati</taxon>
        <taxon>Actinomycetota</taxon>
        <taxon>Rubrobacteria</taxon>
        <taxon>Rubrobacterales</taxon>
        <taxon>Rubrobacteraceae</taxon>
        <taxon>environmental samples</taxon>
    </lineage>
</organism>
<gene>
    <name evidence="6" type="ORF">AVDCRST_MAG78-931</name>
</gene>
<keyword evidence="2" id="KW-1003">Cell membrane</keyword>
<dbReference type="PANTHER" id="PTHR43646:SF2">
    <property type="entry name" value="GLYCOSYLTRANSFERASE 2-LIKE DOMAIN-CONTAINING PROTEIN"/>
    <property type="match status" value="1"/>
</dbReference>
<comment type="subcellular location">
    <subcellularLocation>
        <location evidence="1">Cell membrane</location>
    </subcellularLocation>
</comment>
<evidence type="ECO:0008006" key="7">
    <source>
        <dbReference type="Google" id="ProtNLM"/>
    </source>
</evidence>
<evidence type="ECO:0000256" key="2">
    <source>
        <dbReference type="ARBA" id="ARBA00022475"/>
    </source>
</evidence>
<dbReference type="AlphaFoldDB" id="A0A6J4PQN0"/>
<sequence length="110" mass="12571">MLAPLYRMLGRYYGDSGVFVRRDVYERVGGFPQIPVMEDVVFVRALEHAGKTAYLPGPMVSSARRWEGRPLRTLLLWGFMQTAFTLGASPQRLVRFYRAHEPARARRGAP</sequence>
<dbReference type="PANTHER" id="PTHR43646">
    <property type="entry name" value="GLYCOSYLTRANSFERASE"/>
    <property type="match status" value="1"/>
</dbReference>
<proteinExistence type="predicted"/>
<dbReference type="InterPro" id="IPR029044">
    <property type="entry name" value="Nucleotide-diphossugar_trans"/>
</dbReference>
<evidence type="ECO:0000313" key="6">
    <source>
        <dbReference type="EMBL" id="CAA9419602.1"/>
    </source>
</evidence>
<dbReference type="GO" id="GO:0005886">
    <property type="term" value="C:plasma membrane"/>
    <property type="evidence" value="ECO:0007669"/>
    <property type="project" value="UniProtKB-SubCell"/>
</dbReference>
<accession>A0A6J4PQN0</accession>
<evidence type="ECO:0000256" key="4">
    <source>
        <dbReference type="ARBA" id="ARBA00022679"/>
    </source>
</evidence>
<dbReference type="EMBL" id="CADCVB010000072">
    <property type="protein sequence ID" value="CAA9419602.1"/>
    <property type="molecule type" value="Genomic_DNA"/>
</dbReference>
<keyword evidence="4" id="KW-0808">Transferase</keyword>
<dbReference type="SUPFAM" id="SSF53448">
    <property type="entry name" value="Nucleotide-diphospho-sugar transferases"/>
    <property type="match status" value="1"/>
</dbReference>
<evidence type="ECO:0000256" key="5">
    <source>
        <dbReference type="ARBA" id="ARBA00023136"/>
    </source>
</evidence>
<dbReference type="GO" id="GO:0016757">
    <property type="term" value="F:glycosyltransferase activity"/>
    <property type="evidence" value="ECO:0007669"/>
    <property type="project" value="UniProtKB-KW"/>
</dbReference>
<evidence type="ECO:0000256" key="1">
    <source>
        <dbReference type="ARBA" id="ARBA00004236"/>
    </source>
</evidence>